<dbReference type="InterPro" id="IPR046341">
    <property type="entry name" value="SET_dom_sf"/>
</dbReference>
<protein>
    <recommendedName>
        <fullName evidence="2">SET domain-containing protein</fullName>
    </recommendedName>
</protein>
<dbReference type="PANTHER" id="PTHR47643">
    <property type="entry name" value="TPR DOMAIN PROTEIN (AFU_ORTHOLOGUE AFUA_5G12710)"/>
    <property type="match status" value="1"/>
</dbReference>
<dbReference type="GeneID" id="37272673"/>
<evidence type="ECO:0000313" key="4">
    <source>
        <dbReference type="Proteomes" id="UP000245946"/>
    </source>
</evidence>
<dbReference type="SUPFAM" id="SSF82199">
    <property type="entry name" value="SET domain"/>
    <property type="match status" value="1"/>
</dbReference>
<sequence>MEDALRALHQLSLPAPSPAQLLDLLDSHSDAAERVAQLIALASAPGEGSEGDAADLLGADLLTQAVRAILANLASALEAARAAHEKEREQLQKPAAVKMLPRKAHVARSTAALKRAARAEEESGPMRPRLVFDGGPSYVSRASLAELEPISAADMKLVPRRYEGRVLYLRTVAPPVPYVGLLLEGEDVAGNIVPVAVSHATVQPQGMDAAAALFPVGTLIAIKEPYLSPNYAARAAPGKPLAGIRIDSPTDLKVFRKGETGPPGFELAPAAPAAASASLPWLDDPVALETSSEQSAAVTALLAAGRPGAAWRLLQRARTAEKSATPEHLALEGRIRYHAEDWAGAAAAFEEAMALSEASAGSDLQDGAQSLGDGAQSLGDGGILPPMPLQACLRQARAHAERFTLEPSAAEVRGLYFAAAAGARRLDVRTYVGPAAVRDIEGAGRGLVATRDVQPGEVILLCRAVAPQYPSGPPVLRLNLENGLVSTSSQIAAQSGLIHALVDRPELQLPVLGLTAGPDLPYSAFVREPYPVSVPSLREDAHERPAVDAAYVDGVLRFNAFGPSAAIDAASGAVFPRAMPHPLPAILNHACLPNVSTTFHGDVLLSRALVPLPKGIEIVHPYVRGELPYAVRQAQLSKHAFQCACELCRLDAADGDGAQMRARLVAGELPAILARSGSVLKMRVNATEAPDAKEREAHEDIVEALEGIIDRMAATYQPGRGSLRPELFDVFRSCAAHRAVTDPSRSAQCELDALACAGAEAREDWAAPHSGTGEPAAVLSRLPALHLDASIEAMLASSTRLEASGQPECAIRWTATAVWAHDCIIGGGLDVLVDRFGERYGPALRLWQQRFGRP</sequence>
<reference evidence="3 4" key="1">
    <citation type="journal article" date="2018" name="Mol. Biol. Evol.">
        <title>Broad Genomic Sampling Reveals a Smut Pathogenic Ancestry of the Fungal Clade Ustilaginomycotina.</title>
        <authorList>
            <person name="Kijpornyongpan T."/>
            <person name="Mondo S.J."/>
            <person name="Barry K."/>
            <person name="Sandor L."/>
            <person name="Lee J."/>
            <person name="Lipzen A."/>
            <person name="Pangilinan J."/>
            <person name="LaButti K."/>
            <person name="Hainaut M."/>
            <person name="Henrissat B."/>
            <person name="Grigoriev I.V."/>
            <person name="Spatafora J.W."/>
            <person name="Aime M.C."/>
        </authorList>
    </citation>
    <scope>NUCLEOTIDE SEQUENCE [LARGE SCALE GENOMIC DNA]</scope>
    <source>
        <strain evidence="3 4">MCA 4186</strain>
    </source>
</reference>
<name>A0A316ZAW4_9BASI</name>
<feature type="domain" description="SET" evidence="2">
    <location>
        <begin position="433"/>
        <end position="623"/>
    </location>
</feature>
<evidence type="ECO:0000259" key="2">
    <source>
        <dbReference type="PROSITE" id="PS50280"/>
    </source>
</evidence>
<accession>A0A316ZAW4</accession>
<dbReference type="AlphaFoldDB" id="A0A316ZAW4"/>
<dbReference type="InterPro" id="IPR001214">
    <property type="entry name" value="SET_dom"/>
</dbReference>
<dbReference type="PROSITE" id="PS50280">
    <property type="entry name" value="SET"/>
    <property type="match status" value="1"/>
</dbReference>
<dbReference type="Gene3D" id="2.170.270.10">
    <property type="entry name" value="SET domain"/>
    <property type="match status" value="1"/>
</dbReference>
<dbReference type="CDD" id="cd20071">
    <property type="entry name" value="SET_SMYD"/>
    <property type="match status" value="1"/>
</dbReference>
<proteinExistence type="predicted"/>
<dbReference type="InterPro" id="IPR053209">
    <property type="entry name" value="Gramillin-biosynth_MTr"/>
</dbReference>
<dbReference type="OrthoDB" id="5945798at2759"/>
<organism evidence="3 4">
    <name type="scientific">Tilletiopsis washingtonensis</name>
    <dbReference type="NCBI Taxonomy" id="58919"/>
    <lineage>
        <taxon>Eukaryota</taxon>
        <taxon>Fungi</taxon>
        <taxon>Dikarya</taxon>
        <taxon>Basidiomycota</taxon>
        <taxon>Ustilaginomycotina</taxon>
        <taxon>Exobasidiomycetes</taxon>
        <taxon>Entylomatales</taxon>
        <taxon>Entylomatales incertae sedis</taxon>
        <taxon>Tilletiopsis</taxon>
    </lineage>
</organism>
<evidence type="ECO:0000256" key="1">
    <source>
        <dbReference type="SAM" id="MobiDB-lite"/>
    </source>
</evidence>
<dbReference type="PANTHER" id="PTHR47643:SF2">
    <property type="entry name" value="TPR DOMAIN PROTEIN (AFU_ORTHOLOGUE AFUA_5G12710)"/>
    <property type="match status" value="1"/>
</dbReference>
<dbReference type="STRING" id="58919.A0A316ZAW4"/>
<dbReference type="EMBL" id="KZ819289">
    <property type="protein sequence ID" value="PWN98967.1"/>
    <property type="molecule type" value="Genomic_DNA"/>
</dbReference>
<dbReference type="RefSeq" id="XP_025599246.1">
    <property type="nucleotide sequence ID" value="XM_025745129.1"/>
</dbReference>
<keyword evidence="4" id="KW-1185">Reference proteome</keyword>
<gene>
    <name evidence="3" type="ORF">FA09DRAFT_359579</name>
</gene>
<feature type="region of interest" description="Disordered" evidence="1">
    <location>
        <begin position="360"/>
        <end position="379"/>
    </location>
</feature>
<dbReference type="Proteomes" id="UP000245946">
    <property type="component" value="Unassembled WGS sequence"/>
</dbReference>
<dbReference type="Pfam" id="PF00856">
    <property type="entry name" value="SET"/>
    <property type="match status" value="1"/>
</dbReference>
<evidence type="ECO:0000313" key="3">
    <source>
        <dbReference type="EMBL" id="PWN98967.1"/>
    </source>
</evidence>